<dbReference type="EMBL" id="KF900308">
    <property type="protein sequence ID" value="AIE90401.1"/>
    <property type="molecule type" value="Genomic_DNA"/>
</dbReference>
<feature type="domain" description="Lipoyl-binding" evidence="3">
    <location>
        <begin position="94"/>
        <end position="165"/>
    </location>
</feature>
<dbReference type="GO" id="GO:0004485">
    <property type="term" value="F:methylcrotonoyl-CoA carboxylase activity"/>
    <property type="evidence" value="ECO:0007669"/>
    <property type="project" value="UniProtKB-EC"/>
</dbReference>
<proteinExistence type="predicted"/>
<dbReference type="EC" id="6.4.1.4" evidence="4"/>
<dbReference type="PROSITE" id="PS00188">
    <property type="entry name" value="BIOTIN"/>
    <property type="match status" value="1"/>
</dbReference>
<dbReference type="InterPro" id="IPR001882">
    <property type="entry name" value="Biotin_BS"/>
</dbReference>
<protein>
    <submittedName>
        <fullName evidence="4">Biotin carboxylase subunit of acetyl-CoA carboxylase</fullName>
        <ecNumber evidence="4">6.4.1.4</ecNumber>
    </submittedName>
</protein>
<reference evidence="4" key="1">
    <citation type="journal article" date="2014" name="Genome Biol. Evol.">
        <title>Pangenome evidence for extensive interdomain horizontal transfer affecting lineage core and shell genes in uncultured planktonic thaumarchaeota and euryarchaeota.</title>
        <authorList>
            <person name="Deschamps P."/>
            <person name="Zivanovic Y."/>
            <person name="Moreira D."/>
            <person name="Rodriguez-Valera F."/>
            <person name="Lopez-Garcia P."/>
        </authorList>
    </citation>
    <scope>NUCLEOTIDE SEQUENCE</scope>
</reference>
<dbReference type="PROSITE" id="PS50968">
    <property type="entry name" value="BIOTINYL_LIPOYL"/>
    <property type="match status" value="1"/>
</dbReference>
<comment type="cofactor">
    <cofactor evidence="1">
        <name>Co(2+)</name>
        <dbReference type="ChEBI" id="CHEBI:48828"/>
    </cofactor>
</comment>
<dbReference type="AlphaFoldDB" id="A0A075FLL9"/>
<dbReference type="FunFam" id="2.40.50.100:FF:000003">
    <property type="entry name" value="Acetyl-CoA carboxylase biotin carboxyl carrier protein"/>
    <property type="match status" value="1"/>
</dbReference>
<dbReference type="InterPro" id="IPR050709">
    <property type="entry name" value="Biotin_Carboxyl_Carrier/Decarb"/>
</dbReference>
<dbReference type="InterPro" id="IPR000089">
    <property type="entry name" value="Biotin_lipoyl"/>
</dbReference>
<dbReference type="CDD" id="cd06850">
    <property type="entry name" value="biotinyl_domain"/>
    <property type="match status" value="1"/>
</dbReference>
<sequence>MEWSVVEGAGRYTVGVSDSDGRLSVSSMQLDGSSVNPPDISISRADQTGQLKVEIFGASHLAHVAKVGDDWWIHMDGRTHVVRMHEPGSSEAESVQGGMSAPMPGTVLEILVKQGQRVREGQTLLVMEAMKMEHRIQAPRAGEVTRLHYSVGDRVDMGATLVEIGD</sequence>
<dbReference type="SUPFAM" id="SSF51230">
    <property type="entry name" value="Single hybrid motif"/>
    <property type="match status" value="1"/>
</dbReference>
<evidence type="ECO:0000259" key="3">
    <source>
        <dbReference type="PROSITE" id="PS50968"/>
    </source>
</evidence>
<dbReference type="PANTHER" id="PTHR45266">
    <property type="entry name" value="OXALOACETATE DECARBOXYLASE ALPHA CHAIN"/>
    <property type="match status" value="1"/>
</dbReference>
<dbReference type="Gene3D" id="2.40.50.100">
    <property type="match status" value="1"/>
</dbReference>
<keyword evidence="4" id="KW-0436">Ligase</keyword>
<keyword evidence="2" id="KW-0092">Biotin</keyword>
<dbReference type="Pfam" id="PF00364">
    <property type="entry name" value="Biotin_lipoyl"/>
    <property type="match status" value="1"/>
</dbReference>
<dbReference type="InterPro" id="IPR011053">
    <property type="entry name" value="Single_hybrid_motif"/>
</dbReference>
<evidence type="ECO:0000313" key="4">
    <source>
        <dbReference type="EMBL" id="AIE90401.1"/>
    </source>
</evidence>
<organism evidence="4">
    <name type="scientific">uncultured marine group II/III euryarchaeote AD1000_02_H02</name>
    <dbReference type="NCBI Taxonomy" id="1457702"/>
    <lineage>
        <taxon>Archaea</taxon>
        <taxon>Methanobacteriati</taxon>
        <taxon>Methanobacteriota</taxon>
        <taxon>environmental samples</taxon>
    </lineage>
</organism>
<dbReference type="PANTHER" id="PTHR45266:SF3">
    <property type="entry name" value="OXALOACETATE DECARBOXYLASE ALPHA CHAIN"/>
    <property type="match status" value="1"/>
</dbReference>
<evidence type="ECO:0000256" key="2">
    <source>
        <dbReference type="ARBA" id="ARBA00023267"/>
    </source>
</evidence>
<evidence type="ECO:0000256" key="1">
    <source>
        <dbReference type="ARBA" id="ARBA00001941"/>
    </source>
</evidence>
<name>A0A075FLL9_9EURY</name>
<accession>A0A075FLL9</accession>